<dbReference type="InterPro" id="IPR051826">
    <property type="entry name" value="E3_ubiquitin-ligase_domain"/>
</dbReference>
<evidence type="ECO:0000313" key="4">
    <source>
        <dbReference type="EMBL" id="KAF1925403.1"/>
    </source>
</evidence>
<dbReference type="GO" id="GO:0006511">
    <property type="term" value="P:ubiquitin-dependent protein catabolic process"/>
    <property type="evidence" value="ECO:0007669"/>
    <property type="project" value="TreeGrafter"/>
</dbReference>
<evidence type="ECO:0000256" key="1">
    <source>
        <dbReference type="PROSITE-ProRule" id="PRU00175"/>
    </source>
</evidence>
<proteinExistence type="predicted"/>
<keyword evidence="5" id="KW-1185">Reference proteome</keyword>
<evidence type="ECO:0000256" key="2">
    <source>
        <dbReference type="SAM" id="MobiDB-lite"/>
    </source>
</evidence>
<feature type="compositionally biased region" description="Polar residues" evidence="2">
    <location>
        <begin position="216"/>
        <end position="235"/>
    </location>
</feature>
<feature type="compositionally biased region" description="Low complexity" evidence="2">
    <location>
        <begin position="40"/>
        <end position="49"/>
    </location>
</feature>
<keyword evidence="1" id="KW-0863">Zinc-finger</keyword>
<accession>A0A6A5RD48</accession>
<dbReference type="PANTHER" id="PTHR22765:SF416">
    <property type="entry name" value="E3 UBIQUITIN-PROTEIN LIGASE GODZILLA"/>
    <property type="match status" value="1"/>
</dbReference>
<dbReference type="OrthoDB" id="8062037at2759"/>
<dbReference type="Pfam" id="PF13639">
    <property type="entry name" value="zf-RING_2"/>
    <property type="match status" value="1"/>
</dbReference>
<dbReference type="Gene3D" id="3.30.40.10">
    <property type="entry name" value="Zinc/RING finger domain, C3HC4 (zinc finger)"/>
    <property type="match status" value="1"/>
</dbReference>
<dbReference type="AlphaFoldDB" id="A0A6A5RD48"/>
<dbReference type="PROSITE" id="PS50089">
    <property type="entry name" value="ZF_RING_2"/>
    <property type="match status" value="1"/>
</dbReference>
<evidence type="ECO:0000259" key="3">
    <source>
        <dbReference type="PROSITE" id="PS50089"/>
    </source>
</evidence>
<feature type="compositionally biased region" description="Polar residues" evidence="2">
    <location>
        <begin position="56"/>
        <end position="65"/>
    </location>
</feature>
<gene>
    <name evidence="4" type="ORF">M421DRAFT_94687</name>
</gene>
<dbReference type="SMART" id="SM00184">
    <property type="entry name" value="RING"/>
    <property type="match status" value="1"/>
</dbReference>
<sequence length="450" mass="50187">MAASDFSTSNQYTAMSTGAGARNADVSHPWCPAAPSYPPQQQQQQQQQERQWRQELNQTFPQHNFSHLLPPPPLYSSSPYGHPRAQYLPSPYASYDGQHPLAMHYPQSTFSYPPHPPRLPPAIRSGRVEELLDRPCPDVYHGGSASHGTYHTWPQGLPPSASGRCPAWRSPQPAAMTVDTPNLPHDRGQPVQGFGIGSSGMQQSQQIYPPHPRLPVSNQPPQLRQNQGLQSTRTNVIRHDGHTEVQDPSGQIRRSDRSSSPRTSARRSFDRYSGDMTNSSTSSDAEEAAARSPPANRMRRAPREGRPRFYGQVHDPNVIIGRQIKELKASLVKYLLGQLPEVTSPTCDICAKDYSATSVQPSEEKEIAVMLPCGHVFGEFCIDQWFDTCKTHKNKITCPMCRKQLVAPPPSPYRRGYYISAMSYPLAARSSRPFEEPTASDFQPAHYARV</sequence>
<dbReference type="GO" id="GO:0061630">
    <property type="term" value="F:ubiquitin protein ligase activity"/>
    <property type="evidence" value="ECO:0007669"/>
    <property type="project" value="TreeGrafter"/>
</dbReference>
<protein>
    <recommendedName>
        <fullName evidence="3">RING-type domain-containing protein</fullName>
    </recommendedName>
</protein>
<dbReference type="GO" id="GO:0008270">
    <property type="term" value="F:zinc ion binding"/>
    <property type="evidence" value="ECO:0007669"/>
    <property type="project" value="UniProtKB-KW"/>
</dbReference>
<feature type="region of interest" description="Disordered" evidence="2">
    <location>
        <begin position="19"/>
        <end position="82"/>
    </location>
</feature>
<keyword evidence="1" id="KW-0479">Metal-binding</keyword>
<feature type="region of interest" description="Disordered" evidence="2">
    <location>
        <begin position="158"/>
        <end position="310"/>
    </location>
</feature>
<dbReference type="InterPro" id="IPR013083">
    <property type="entry name" value="Znf_RING/FYVE/PHD"/>
</dbReference>
<organism evidence="4 5">
    <name type="scientific">Didymella exigua CBS 183.55</name>
    <dbReference type="NCBI Taxonomy" id="1150837"/>
    <lineage>
        <taxon>Eukaryota</taxon>
        <taxon>Fungi</taxon>
        <taxon>Dikarya</taxon>
        <taxon>Ascomycota</taxon>
        <taxon>Pezizomycotina</taxon>
        <taxon>Dothideomycetes</taxon>
        <taxon>Pleosporomycetidae</taxon>
        <taxon>Pleosporales</taxon>
        <taxon>Pleosporineae</taxon>
        <taxon>Didymellaceae</taxon>
        <taxon>Didymella</taxon>
    </lineage>
</organism>
<name>A0A6A5RD48_9PLEO</name>
<dbReference type="EMBL" id="ML978984">
    <property type="protein sequence ID" value="KAF1925403.1"/>
    <property type="molecule type" value="Genomic_DNA"/>
</dbReference>
<dbReference type="SUPFAM" id="SSF57850">
    <property type="entry name" value="RING/U-box"/>
    <property type="match status" value="1"/>
</dbReference>
<keyword evidence="1" id="KW-0862">Zinc</keyword>
<dbReference type="RefSeq" id="XP_033445655.1">
    <property type="nucleotide sequence ID" value="XM_033598226.1"/>
</dbReference>
<dbReference type="GO" id="GO:0005737">
    <property type="term" value="C:cytoplasm"/>
    <property type="evidence" value="ECO:0007669"/>
    <property type="project" value="TreeGrafter"/>
</dbReference>
<evidence type="ECO:0000313" key="5">
    <source>
        <dbReference type="Proteomes" id="UP000800082"/>
    </source>
</evidence>
<dbReference type="GeneID" id="54355893"/>
<dbReference type="InterPro" id="IPR001841">
    <property type="entry name" value="Znf_RING"/>
</dbReference>
<dbReference type="PANTHER" id="PTHR22765">
    <property type="entry name" value="RING FINGER AND PROTEASE ASSOCIATED DOMAIN-CONTAINING"/>
    <property type="match status" value="1"/>
</dbReference>
<feature type="domain" description="RING-type" evidence="3">
    <location>
        <begin position="347"/>
        <end position="402"/>
    </location>
</feature>
<reference evidence="4" key="1">
    <citation type="journal article" date="2020" name="Stud. Mycol.">
        <title>101 Dothideomycetes genomes: a test case for predicting lifestyles and emergence of pathogens.</title>
        <authorList>
            <person name="Haridas S."/>
            <person name="Albert R."/>
            <person name="Binder M."/>
            <person name="Bloem J."/>
            <person name="Labutti K."/>
            <person name="Salamov A."/>
            <person name="Andreopoulos B."/>
            <person name="Baker S."/>
            <person name="Barry K."/>
            <person name="Bills G."/>
            <person name="Bluhm B."/>
            <person name="Cannon C."/>
            <person name="Castanera R."/>
            <person name="Culley D."/>
            <person name="Daum C."/>
            <person name="Ezra D."/>
            <person name="Gonzalez J."/>
            <person name="Henrissat B."/>
            <person name="Kuo A."/>
            <person name="Liang C."/>
            <person name="Lipzen A."/>
            <person name="Lutzoni F."/>
            <person name="Magnuson J."/>
            <person name="Mondo S."/>
            <person name="Nolan M."/>
            <person name="Ohm R."/>
            <person name="Pangilinan J."/>
            <person name="Park H.-J."/>
            <person name="Ramirez L."/>
            <person name="Alfaro M."/>
            <person name="Sun H."/>
            <person name="Tritt A."/>
            <person name="Yoshinaga Y."/>
            <person name="Zwiers L.-H."/>
            <person name="Turgeon B."/>
            <person name="Goodwin S."/>
            <person name="Spatafora J."/>
            <person name="Crous P."/>
            <person name="Grigoriev I."/>
        </authorList>
    </citation>
    <scope>NUCLEOTIDE SEQUENCE</scope>
    <source>
        <strain evidence="4">CBS 183.55</strain>
    </source>
</reference>
<dbReference type="Proteomes" id="UP000800082">
    <property type="component" value="Unassembled WGS sequence"/>
</dbReference>